<evidence type="ECO:0008006" key="4">
    <source>
        <dbReference type="Google" id="ProtNLM"/>
    </source>
</evidence>
<feature type="transmembrane region" description="Helical" evidence="1">
    <location>
        <begin position="87"/>
        <end position="110"/>
    </location>
</feature>
<keyword evidence="1" id="KW-1133">Transmembrane helix</keyword>
<keyword evidence="1" id="KW-0472">Membrane</keyword>
<accession>A0A161SJN9</accession>
<dbReference type="EMBL" id="LQQU01000008">
    <property type="protein sequence ID" value="KZE34340.1"/>
    <property type="molecule type" value="Genomic_DNA"/>
</dbReference>
<keyword evidence="3" id="KW-1185">Reference proteome</keyword>
<protein>
    <recommendedName>
        <fullName evidence="4">Copper resistance protein D domain-containing protein</fullName>
    </recommendedName>
</protein>
<sequence length="156" mass="16971">MLNDFVLARVLHLLAVLWWLGGVLFVTAVLLPALRRHVAPERQYPLFETLEHRFAWQARVATLLAAVSGFYLLSLTGGAARLAASPWLIAMVALWSVFAAMLFVLEPWLLHRRLAARASRDPAGTMRRLQALHVALSLASLAVFAAGVAGAHGGLS</sequence>
<dbReference type="AlphaFoldDB" id="A0A161SJN9"/>
<dbReference type="RefSeq" id="WP_066610250.1">
    <property type="nucleotide sequence ID" value="NZ_LQQU01000008.1"/>
</dbReference>
<feature type="transmembrane region" description="Helical" evidence="1">
    <location>
        <begin position="131"/>
        <end position="151"/>
    </location>
</feature>
<dbReference type="OrthoDB" id="7356530at2"/>
<dbReference type="Proteomes" id="UP000076625">
    <property type="component" value="Unassembled WGS sequence"/>
</dbReference>
<dbReference type="STRING" id="1452487.AVW16_06620"/>
<evidence type="ECO:0000313" key="2">
    <source>
        <dbReference type="EMBL" id="KZE34340.1"/>
    </source>
</evidence>
<feature type="transmembrane region" description="Helical" evidence="1">
    <location>
        <begin position="12"/>
        <end position="34"/>
    </location>
</feature>
<reference evidence="3" key="1">
    <citation type="submission" date="2016-01" db="EMBL/GenBank/DDBJ databases">
        <title>Draft genome of Chromobacterium sp. F49.</title>
        <authorList>
            <person name="Hong K.W."/>
        </authorList>
    </citation>
    <scope>NUCLEOTIDE SEQUENCE [LARGE SCALE GENOMIC DNA]</scope>
    <source>
        <strain evidence="3">CN10</strain>
    </source>
</reference>
<comment type="caution">
    <text evidence="2">The sequence shown here is derived from an EMBL/GenBank/DDBJ whole genome shotgun (WGS) entry which is preliminary data.</text>
</comment>
<name>A0A161SJN9_9NEIS</name>
<evidence type="ECO:0000256" key="1">
    <source>
        <dbReference type="SAM" id="Phobius"/>
    </source>
</evidence>
<feature type="transmembrane region" description="Helical" evidence="1">
    <location>
        <begin position="54"/>
        <end position="75"/>
    </location>
</feature>
<proteinExistence type="predicted"/>
<keyword evidence="1" id="KW-0812">Transmembrane</keyword>
<evidence type="ECO:0000313" key="3">
    <source>
        <dbReference type="Proteomes" id="UP000076625"/>
    </source>
</evidence>
<organism evidence="2 3">
    <name type="scientific">Crenobacter luteus</name>
    <dbReference type="NCBI Taxonomy" id="1452487"/>
    <lineage>
        <taxon>Bacteria</taxon>
        <taxon>Pseudomonadati</taxon>
        <taxon>Pseudomonadota</taxon>
        <taxon>Betaproteobacteria</taxon>
        <taxon>Neisseriales</taxon>
        <taxon>Neisseriaceae</taxon>
        <taxon>Crenobacter</taxon>
    </lineage>
</organism>
<gene>
    <name evidence="2" type="ORF">AVW16_06620</name>
</gene>